<dbReference type="EMBL" id="MLJW01002522">
    <property type="protein sequence ID" value="OIQ74397.1"/>
    <property type="molecule type" value="Genomic_DNA"/>
</dbReference>
<dbReference type="PRINTS" id="PR00111">
    <property type="entry name" value="ABHYDROLASE"/>
</dbReference>
<evidence type="ECO:0000313" key="2">
    <source>
        <dbReference type="EMBL" id="OIQ74397.1"/>
    </source>
</evidence>
<name>A0A1J5QEJ6_9ZZZZ</name>
<evidence type="ECO:0000259" key="1">
    <source>
        <dbReference type="Pfam" id="PF00561"/>
    </source>
</evidence>
<dbReference type="InterPro" id="IPR000073">
    <property type="entry name" value="AB_hydrolase_1"/>
</dbReference>
<dbReference type="InterPro" id="IPR029058">
    <property type="entry name" value="AB_hydrolase_fold"/>
</dbReference>
<accession>A0A1J5QEJ6</accession>
<sequence length="308" mass="33252">MIWGSVGLIILLIAAAPVVAERLRRPMDARARRMGTGDFAELSRGLTYYQWIGPSRGPVVVCVHGLTTPSYVWLPLAQAMTALGIRVLIYDLYGRGLSDRVAGRQDRAFFVGQLHELLTALEVKQGVTLMGYSMGAAIAAAYAADHPALVDRLVLVAPCGLGIRQTRFAEFVARVPVAGDWLMRVAGGIMFRRGLNRTLEVDPALPDILDRIAGEMGIRGTLPAVLASQRGMLVADLADTHRTLAQTSLPVLGIWGAEDKVIPLSSLGRLAQINRAARVVEVDGATHALPYTHVRAIMSALTDFLRQG</sequence>
<dbReference type="PANTHER" id="PTHR43798:SF33">
    <property type="entry name" value="HYDROLASE, PUTATIVE (AFU_ORTHOLOGUE AFUA_2G14860)-RELATED"/>
    <property type="match status" value="1"/>
</dbReference>
<keyword evidence="2" id="KW-0378">Hydrolase</keyword>
<dbReference type="Gene3D" id="3.40.50.1820">
    <property type="entry name" value="alpha/beta hydrolase"/>
    <property type="match status" value="1"/>
</dbReference>
<proteinExistence type="predicted"/>
<dbReference type="SUPFAM" id="SSF53474">
    <property type="entry name" value="alpha/beta-Hydrolases"/>
    <property type="match status" value="1"/>
</dbReference>
<gene>
    <name evidence="2" type="primary">lip1_3</name>
    <name evidence="2" type="ORF">GALL_439520</name>
</gene>
<comment type="caution">
    <text evidence="2">The sequence shown here is derived from an EMBL/GenBank/DDBJ whole genome shotgun (WGS) entry which is preliminary data.</text>
</comment>
<organism evidence="2">
    <name type="scientific">mine drainage metagenome</name>
    <dbReference type="NCBI Taxonomy" id="410659"/>
    <lineage>
        <taxon>unclassified sequences</taxon>
        <taxon>metagenomes</taxon>
        <taxon>ecological metagenomes</taxon>
    </lineage>
</organism>
<dbReference type="AlphaFoldDB" id="A0A1J5QEJ6"/>
<reference evidence="2" key="1">
    <citation type="submission" date="2016-10" db="EMBL/GenBank/DDBJ databases">
        <title>Sequence of Gallionella enrichment culture.</title>
        <authorList>
            <person name="Poehlein A."/>
            <person name="Muehling M."/>
            <person name="Daniel R."/>
        </authorList>
    </citation>
    <scope>NUCLEOTIDE SEQUENCE</scope>
</reference>
<feature type="domain" description="AB hydrolase-1" evidence="1">
    <location>
        <begin position="58"/>
        <end position="292"/>
    </location>
</feature>
<protein>
    <submittedName>
        <fullName evidence="2">Lipase 1</fullName>
        <ecNumber evidence="2">3.1.1.3</ecNumber>
    </submittedName>
</protein>
<dbReference type="GO" id="GO:0016020">
    <property type="term" value="C:membrane"/>
    <property type="evidence" value="ECO:0007669"/>
    <property type="project" value="TreeGrafter"/>
</dbReference>
<dbReference type="GO" id="GO:0004806">
    <property type="term" value="F:triacylglycerol lipase activity"/>
    <property type="evidence" value="ECO:0007669"/>
    <property type="project" value="UniProtKB-EC"/>
</dbReference>
<dbReference type="EC" id="3.1.1.3" evidence="2"/>
<dbReference type="Pfam" id="PF00561">
    <property type="entry name" value="Abhydrolase_1"/>
    <property type="match status" value="1"/>
</dbReference>
<dbReference type="PANTHER" id="PTHR43798">
    <property type="entry name" value="MONOACYLGLYCEROL LIPASE"/>
    <property type="match status" value="1"/>
</dbReference>
<dbReference type="InterPro" id="IPR050266">
    <property type="entry name" value="AB_hydrolase_sf"/>
</dbReference>